<dbReference type="InterPro" id="IPR011042">
    <property type="entry name" value="6-blade_b-propeller_TolB-like"/>
</dbReference>
<dbReference type="SUPFAM" id="SSF50956">
    <property type="entry name" value="Thermostable phytase (3-phytase)"/>
    <property type="match status" value="1"/>
</dbReference>
<dbReference type="Proteomes" id="UP000681720">
    <property type="component" value="Unassembled WGS sequence"/>
</dbReference>
<dbReference type="Gene3D" id="2.120.10.30">
    <property type="entry name" value="TolB, C-terminal domain"/>
    <property type="match status" value="1"/>
</dbReference>
<gene>
    <name evidence="1" type="ORF">BYL167_LOCUS40545</name>
    <name evidence="2" type="ORF">GIL414_LOCUS46867</name>
</gene>
<dbReference type="EMBL" id="CAJOBH010100654">
    <property type="protein sequence ID" value="CAF4611091.1"/>
    <property type="molecule type" value="Genomic_DNA"/>
</dbReference>
<dbReference type="AlphaFoldDB" id="A0A8S3B479"/>
<protein>
    <submittedName>
        <fullName evidence="2">Uncharacterized protein</fullName>
    </submittedName>
</protein>
<organism evidence="2 3">
    <name type="scientific">Rotaria magnacalcarata</name>
    <dbReference type="NCBI Taxonomy" id="392030"/>
    <lineage>
        <taxon>Eukaryota</taxon>
        <taxon>Metazoa</taxon>
        <taxon>Spiralia</taxon>
        <taxon>Gnathifera</taxon>
        <taxon>Rotifera</taxon>
        <taxon>Eurotatoria</taxon>
        <taxon>Bdelloidea</taxon>
        <taxon>Philodinida</taxon>
        <taxon>Philodinidae</taxon>
        <taxon>Rotaria</taxon>
    </lineage>
</organism>
<sequence>STIIINGRSGGVASGELSNLYDFMVVGRYTNSTPAFDDPSGIAFDSRLNLYVASSNNYEVLKYERL</sequence>
<evidence type="ECO:0000313" key="2">
    <source>
        <dbReference type="EMBL" id="CAF4793885.1"/>
    </source>
</evidence>
<proteinExistence type="predicted"/>
<evidence type="ECO:0000313" key="3">
    <source>
        <dbReference type="Proteomes" id="UP000681720"/>
    </source>
</evidence>
<name>A0A8S3B479_9BILA</name>
<reference evidence="2" key="1">
    <citation type="submission" date="2021-02" db="EMBL/GenBank/DDBJ databases">
        <authorList>
            <person name="Nowell W R."/>
        </authorList>
    </citation>
    <scope>NUCLEOTIDE SEQUENCE</scope>
</reference>
<dbReference type="Proteomes" id="UP000681967">
    <property type="component" value="Unassembled WGS sequence"/>
</dbReference>
<dbReference type="EMBL" id="CAJOBJ010148268">
    <property type="protein sequence ID" value="CAF4793885.1"/>
    <property type="molecule type" value="Genomic_DNA"/>
</dbReference>
<accession>A0A8S3B479</accession>
<comment type="caution">
    <text evidence="2">The sequence shown here is derived from an EMBL/GenBank/DDBJ whole genome shotgun (WGS) entry which is preliminary data.</text>
</comment>
<evidence type="ECO:0000313" key="1">
    <source>
        <dbReference type="EMBL" id="CAF4611091.1"/>
    </source>
</evidence>
<feature type="non-terminal residue" evidence="2">
    <location>
        <position position="1"/>
    </location>
</feature>